<dbReference type="InterPro" id="IPR007210">
    <property type="entry name" value="ABC_Gly_betaine_transp_sub-bd"/>
</dbReference>
<protein>
    <submittedName>
        <fullName evidence="3">Osmoprotectant transport system substrate-binding protein</fullName>
    </submittedName>
</protein>
<dbReference type="RefSeq" id="WP_092210590.1">
    <property type="nucleotide sequence ID" value="NZ_FMUX01000006.1"/>
</dbReference>
<dbReference type="GO" id="GO:0043190">
    <property type="term" value="C:ATP-binding cassette (ABC) transporter complex"/>
    <property type="evidence" value="ECO:0007669"/>
    <property type="project" value="InterPro"/>
</dbReference>
<keyword evidence="4" id="KW-1185">Reference proteome</keyword>
<evidence type="ECO:0000256" key="1">
    <source>
        <dbReference type="SAM" id="SignalP"/>
    </source>
</evidence>
<dbReference type="EMBL" id="FMUX01000006">
    <property type="protein sequence ID" value="SCY29075.1"/>
    <property type="molecule type" value="Genomic_DNA"/>
</dbReference>
<sequence>MQIAKRAFLRLALAACLTLAFTTQAMAAKEIVLGGKNYTEQYLLTELAKQILESKGFQVTVKNGVSTSIARQSLENGLTDLYFEYTGTAYTVYHKGTDPEVINNSQKSYDYCKTKDAEKGLIWLKKTSFNNTYTLMMRADEAAAANIKTISDLGDRYKKDSKAYTLAVGTEFWERPDGIKKMMKVYGFRISGSRIKKMDVGITYLALKNKQVDVAMGYSTDGRISAFNLINLDDDMHFFPVYNPAPVVRKDVLTKYPEIETLLAPLTDKLTADQMQTLNAKVDVDHQSVTDTASAWLKANNLL</sequence>
<dbReference type="GO" id="GO:0022857">
    <property type="term" value="F:transmembrane transporter activity"/>
    <property type="evidence" value="ECO:0007669"/>
    <property type="project" value="InterPro"/>
</dbReference>
<feature type="signal peptide" evidence="1">
    <location>
        <begin position="1"/>
        <end position="27"/>
    </location>
</feature>
<proteinExistence type="predicted"/>
<name>A0A1G5EPY6_9BACT</name>
<dbReference type="Proteomes" id="UP000198870">
    <property type="component" value="Unassembled WGS sequence"/>
</dbReference>
<dbReference type="Pfam" id="PF04069">
    <property type="entry name" value="OpuAC"/>
    <property type="match status" value="1"/>
</dbReference>
<evidence type="ECO:0000313" key="3">
    <source>
        <dbReference type="EMBL" id="SCY29075.1"/>
    </source>
</evidence>
<evidence type="ECO:0000313" key="4">
    <source>
        <dbReference type="Proteomes" id="UP000198870"/>
    </source>
</evidence>
<feature type="domain" description="ABC-type glycine betaine transport system substrate-binding" evidence="2">
    <location>
        <begin position="29"/>
        <end position="298"/>
    </location>
</feature>
<gene>
    <name evidence="3" type="ORF">SAMN05216233_106152</name>
</gene>
<organism evidence="3 4">
    <name type="scientific">Desulfoluna spongiiphila</name>
    <dbReference type="NCBI Taxonomy" id="419481"/>
    <lineage>
        <taxon>Bacteria</taxon>
        <taxon>Pseudomonadati</taxon>
        <taxon>Thermodesulfobacteriota</taxon>
        <taxon>Desulfobacteria</taxon>
        <taxon>Desulfobacterales</taxon>
        <taxon>Desulfolunaceae</taxon>
        <taxon>Desulfoluna</taxon>
    </lineage>
</organism>
<dbReference type="STRING" id="419481.SAMN05216233_106152"/>
<dbReference type="SUPFAM" id="SSF53850">
    <property type="entry name" value="Periplasmic binding protein-like II"/>
    <property type="match status" value="1"/>
</dbReference>
<reference evidence="3 4" key="1">
    <citation type="submission" date="2016-10" db="EMBL/GenBank/DDBJ databases">
        <authorList>
            <person name="de Groot N.N."/>
        </authorList>
    </citation>
    <scope>NUCLEOTIDE SEQUENCE [LARGE SCALE GENOMIC DNA]</scope>
    <source>
        <strain evidence="3 4">AA1</strain>
    </source>
</reference>
<keyword evidence="1" id="KW-0732">Signal</keyword>
<accession>A0A1G5EPY6</accession>
<dbReference type="AlphaFoldDB" id="A0A1G5EPY6"/>
<dbReference type="OrthoDB" id="9781705at2"/>
<evidence type="ECO:0000259" key="2">
    <source>
        <dbReference type="Pfam" id="PF04069"/>
    </source>
</evidence>
<dbReference type="Gene3D" id="3.40.190.10">
    <property type="entry name" value="Periplasmic binding protein-like II"/>
    <property type="match status" value="1"/>
</dbReference>
<feature type="chain" id="PRO_5011729190" evidence="1">
    <location>
        <begin position="28"/>
        <end position="303"/>
    </location>
</feature>
<dbReference type="Gene3D" id="3.40.190.120">
    <property type="entry name" value="Osmoprotection protein (prox), domain 2"/>
    <property type="match status" value="1"/>
</dbReference>